<name>A0A850H2P4_9SPHN</name>
<dbReference type="RefSeq" id="WP_176266796.1">
    <property type="nucleotide sequence ID" value="NZ_JABWGV010000002.1"/>
</dbReference>
<keyword evidence="6 7" id="KW-0627">Porphyrin biosynthesis</keyword>
<dbReference type="GO" id="GO:0019353">
    <property type="term" value="P:protoporphyrinogen IX biosynthetic process from glutamate"/>
    <property type="evidence" value="ECO:0007669"/>
    <property type="project" value="TreeGrafter"/>
</dbReference>
<evidence type="ECO:0000256" key="6">
    <source>
        <dbReference type="ARBA" id="ARBA00023244"/>
    </source>
</evidence>
<evidence type="ECO:0000259" key="11">
    <source>
        <dbReference type="PROSITE" id="PS00907"/>
    </source>
</evidence>
<dbReference type="UniPathway" id="UPA00251">
    <property type="reaction ID" value="UER00321"/>
</dbReference>
<proteinExistence type="inferred from homology"/>
<dbReference type="GO" id="GO:0004853">
    <property type="term" value="F:uroporphyrinogen decarboxylase activity"/>
    <property type="evidence" value="ECO:0007669"/>
    <property type="project" value="UniProtKB-UniRule"/>
</dbReference>
<dbReference type="PANTHER" id="PTHR21091">
    <property type="entry name" value="METHYLTETRAHYDROFOLATE:HOMOCYSTEINE METHYLTRANSFERASE RELATED"/>
    <property type="match status" value="1"/>
</dbReference>
<evidence type="ECO:0000256" key="7">
    <source>
        <dbReference type="HAMAP-Rule" id="MF_00218"/>
    </source>
</evidence>
<evidence type="ECO:0000256" key="3">
    <source>
        <dbReference type="ARBA" id="ARBA00012288"/>
    </source>
</evidence>
<dbReference type="InterPro" id="IPR006361">
    <property type="entry name" value="Uroporphyrinogen_deCO2ase_HemE"/>
</dbReference>
<feature type="site" description="Transition state stabilizer" evidence="7">
    <location>
        <position position="73"/>
    </location>
</feature>
<feature type="binding site" evidence="7">
    <location>
        <position position="73"/>
    </location>
    <ligand>
        <name>substrate</name>
    </ligand>
</feature>
<keyword evidence="4 7" id="KW-0210">Decarboxylase</keyword>
<feature type="binding site" evidence="7">
    <location>
        <position position="202"/>
    </location>
    <ligand>
        <name>substrate</name>
    </ligand>
</feature>
<keyword evidence="7" id="KW-0963">Cytoplasm</keyword>
<dbReference type="InterPro" id="IPR038071">
    <property type="entry name" value="UROD/MetE-like_sf"/>
</dbReference>
<evidence type="ECO:0000256" key="5">
    <source>
        <dbReference type="ARBA" id="ARBA00023239"/>
    </source>
</evidence>
<dbReference type="Proteomes" id="UP000561438">
    <property type="component" value="Unassembled WGS sequence"/>
</dbReference>
<dbReference type="InterPro" id="IPR000257">
    <property type="entry name" value="Uroporphyrinogen_deCOase"/>
</dbReference>
<dbReference type="CDD" id="cd00717">
    <property type="entry name" value="URO-D"/>
    <property type="match status" value="1"/>
</dbReference>
<comment type="catalytic activity">
    <reaction evidence="7 8">
        <text>uroporphyrinogen III + 4 H(+) = coproporphyrinogen III + 4 CO2</text>
        <dbReference type="Rhea" id="RHEA:19865"/>
        <dbReference type="ChEBI" id="CHEBI:15378"/>
        <dbReference type="ChEBI" id="CHEBI:16526"/>
        <dbReference type="ChEBI" id="CHEBI:57308"/>
        <dbReference type="ChEBI" id="CHEBI:57309"/>
        <dbReference type="EC" id="4.1.1.37"/>
    </reaction>
</comment>
<evidence type="ECO:0000313" key="12">
    <source>
        <dbReference type="EMBL" id="NVD44462.1"/>
    </source>
</evidence>
<feature type="binding site" evidence="7">
    <location>
        <position position="318"/>
    </location>
    <ligand>
        <name>substrate</name>
    </ligand>
</feature>
<gene>
    <name evidence="7" type="primary">hemE</name>
    <name evidence="12" type="ORF">HUV48_05455</name>
</gene>
<evidence type="ECO:0000256" key="9">
    <source>
        <dbReference type="RuleBase" id="RU004169"/>
    </source>
</evidence>
<comment type="caution">
    <text evidence="12">The sequence shown here is derived from an EMBL/GenBank/DDBJ whole genome shotgun (WGS) entry which is preliminary data.</text>
</comment>
<keyword evidence="13" id="KW-1185">Reference proteome</keyword>
<feature type="domain" description="Uroporphyrinogen decarboxylase (URO-D)" evidence="10">
    <location>
        <begin position="18"/>
        <end position="27"/>
    </location>
</feature>
<evidence type="ECO:0000259" key="10">
    <source>
        <dbReference type="PROSITE" id="PS00906"/>
    </source>
</evidence>
<dbReference type="HAMAP" id="MF_00218">
    <property type="entry name" value="URO_D"/>
    <property type="match status" value="1"/>
</dbReference>
<dbReference type="SUPFAM" id="SSF51726">
    <property type="entry name" value="UROD/MetE-like"/>
    <property type="match status" value="1"/>
</dbReference>
<comment type="function">
    <text evidence="7">Catalyzes the decarboxylation of four acetate groups of uroporphyrinogen-III to yield coproporphyrinogen-III.</text>
</comment>
<dbReference type="GO" id="GO:0005829">
    <property type="term" value="C:cytosol"/>
    <property type="evidence" value="ECO:0007669"/>
    <property type="project" value="TreeGrafter"/>
</dbReference>
<dbReference type="PANTHER" id="PTHR21091:SF169">
    <property type="entry name" value="UROPORPHYRINOGEN DECARBOXYLASE"/>
    <property type="match status" value="1"/>
</dbReference>
<accession>A0A850H2P4</accession>
<dbReference type="Gene3D" id="3.20.20.210">
    <property type="match status" value="1"/>
</dbReference>
<organism evidence="12 13">
    <name type="scientific">Qipengyuania atrilutea</name>
    <dbReference type="NCBI Taxonomy" id="2744473"/>
    <lineage>
        <taxon>Bacteria</taxon>
        <taxon>Pseudomonadati</taxon>
        <taxon>Pseudomonadota</taxon>
        <taxon>Alphaproteobacteria</taxon>
        <taxon>Sphingomonadales</taxon>
        <taxon>Erythrobacteraceae</taxon>
        <taxon>Qipengyuania</taxon>
    </lineage>
</organism>
<protein>
    <recommendedName>
        <fullName evidence="3 7">Uroporphyrinogen decarboxylase</fullName>
        <shortName evidence="7">UPD</shortName>
        <shortName evidence="7">URO-D</shortName>
        <ecNumber evidence="3 7">4.1.1.37</ecNumber>
    </recommendedName>
</protein>
<comment type="similarity">
    <text evidence="2 7 9">Belongs to the uroporphyrinogen decarboxylase family.</text>
</comment>
<feature type="binding site" evidence="7">
    <location>
        <position position="147"/>
    </location>
    <ligand>
        <name>substrate</name>
    </ligand>
</feature>
<dbReference type="Pfam" id="PF01208">
    <property type="entry name" value="URO-D"/>
    <property type="match status" value="1"/>
</dbReference>
<evidence type="ECO:0000256" key="4">
    <source>
        <dbReference type="ARBA" id="ARBA00022793"/>
    </source>
</evidence>
<dbReference type="PROSITE" id="PS00906">
    <property type="entry name" value="UROD_1"/>
    <property type="match status" value="1"/>
</dbReference>
<comment type="pathway">
    <text evidence="1 7 8">Porphyrin-containing compound metabolism; protoporphyrin-IX biosynthesis; coproporphyrinogen-III from 5-aminolevulinate: step 4/4.</text>
</comment>
<dbReference type="EC" id="4.1.1.37" evidence="3 7"/>
<evidence type="ECO:0000256" key="1">
    <source>
        <dbReference type="ARBA" id="ARBA00004804"/>
    </source>
</evidence>
<dbReference type="EMBL" id="JABWGV010000002">
    <property type="protein sequence ID" value="NVD44462.1"/>
    <property type="molecule type" value="Genomic_DNA"/>
</dbReference>
<comment type="caution">
    <text evidence="7">Lacks conserved residue(s) required for the propagation of feature annotation.</text>
</comment>
<comment type="subunit">
    <text evidence="7">Homodimer.</text>
</comment>
<sequence>MPGLLLDTLGGAMPAVPPVWLMRQAGRYLPEYRELRAEKGGFLELVYDTEAAAEVTVQPIRRFGFDGAILFSDILIVPYAMGQDLAFLAGEGPKLSPTLVDHALEGLEAVPERLTPIYDTVARVRSLLSPDTTLLGFAGSPWTVATYMIAGEGSRDQHDARAMAYRDPAAVQAICDAVGNVTIEYLSGQIEAGAEAVQLFDSWAGSLAPDEFERWVIAPNARIVEALRGRHPDTPVIGFPKGAGEKLPSYARETGVQAIGVDETLDPVWVAGNLPEGMPVQGNLDPLLLLAGSDRLEPRIDAIREAFAGRPHIFNLGHGIDRRTPIAHVERLLAAVRKRG</sequence>
<evidence type="ECO:0000256" key="2">
    <source>
        <dbReference type="ARBA" id="ARBA00009935"/>
    </source>
</evidence>
<feature type="domain" description="Uroporphyrinogen decarboxylase (URO-D)" evidence="11">
    <location>
        <begin position="135"/>
        <end position="151"/>
    </location>
</feature>
<dbReference type="NCBIfam" id="TIGR01464">
    <property type="entry name" value="hemE"/>
    <property type="match status" value="1"/>
</dbReference>
<comment type="subcellular location">
    <subcellularLocation>
        <location evidence="7">Cytoplasm</location>
    </subcellularLocation>
</comment>
<keyword evidence="5 7" id="KW-0456">Lyase</keyword>
<feature type="binding site" evidence="7">
    <location>
        <begin position="23"/>
        <end position="27"/>
    </location>
    <ligand>
        <name>substrate</name>
    </ligand>
</feature>
<evidence type="ECO:0000313" key="13">
    <source>
        <dbReference type="Proteomes" id="UP000561438"/>
    </source>
</evidence>
<evidence type="ECO:0000256" key="8">
    <source>
        <dbReference type="RuleBase" id="RU000554"/>
    </source>
</evidence>
<dbReference type="PROSITE" id="PS00907">
    <property type="entry name" value="UROD_2"/>
    <property type="match status" value="1"/>
</dbReference>
<reference evidence="12 13" key="1">
    <citation type="submission" date="2020-06" db="EMBL/GenBank/DDBJ databases">
        <title>Altererythrobacter sp. HHU K3-1.</title>
        <authorList>
            <person name="Zhang D."/>
            <person name="Xue H."/>
        </authorList>
    </citation>
    <scope>NUCLEOTIDE SEQUENCE [LARGE SCALE GENOMIC DNA]</scope>
    <source>
        <strain evidence="12 13">HHU K3-1</strain>
    </source>
</reference>
<dbReference type="AlphaFoldDB" id="A0A850H2P4"/>